<evidence type="ECO:0000313" key="4">
    <source>
        <dbReference type="EMBL" id="MQM08876.1"/>
    </source>
</evidence>
<keyword evidence="2" id="KW-0413">Isomerase</keyword>
<protein>
    <submittedName>
        <fullName evidence="4">Uncharacterized protein</fullName>
    </submittedName>
</protein>
<dbReference type="GO" id="GO:0003723">
    <property type="term" value="F:RNA binding"/>
    <property type="evidence" value="ECO:0007669"/>
    <property type="project" value="InterPro"/>
</dbReference>
<feature type="chain" id="PRO_5032967138" evidence="3">
    <location>
        <begin position="26"/>
        <end position="194"/>
    </location>
</feature>
<evidence type="ECO:0000256" key="3">
    <source>
        <dbReference type="SAM" id="SignalP"/>
    </source>
</evidence>
<dbReference type="GO" id="GO:0009982">
    <property type="term" value="F:pseudouridine synthase activity"/>
    <property type="evidence" value="ECO:0007669"/>
    <property type="project" value="InterPro"/>
</dbReference>
<dbReference type="EMBL" id="NMUH01004227">
    <property type="protein sequence ID" value="MQM08876.1"/>
    <property type="molecule type" value="Genomic_DNA"/>
</dbReference>
<gene>
    <name evidence="4" type="ORF">Taro_041727</name>
</gene>
<comment type="caution">
    <text evidence="4">The sequence shown here is derived from an EMBL/GenBank/DDBJ whole genome shotgun (WGS) entry which is preliminary data.</text>
</comment>
<evidence type="ECO:0000256" key="1">
    <source>
        <dbReference type="ARBA" id="ARBA00010876"/>
    </source>
</evidence>
<name>A0A843WMJ2_COLES</name>
<dbReference type="PANTHER" id="PTHR21600:SF81">
    <property type="entry name" value="21S RRNA PSEUDOURIDINE(2819) SYNTHASE"/>
    <property type="match status" value="1"/>
</dbReference>
<organism evidence="4 5">
    <name type="scientific">Colocasia esculenta</name>
    <name type="common">Wild taro</name>
    <name type="synonym">Arum esculentum</name>
    <dbReference type="NCBI Taxonomy" id="4460"/>
    <lineage>
        <taxon>Eukaryota</taxon>
        <taxon>Viridiplantae</taxon>
        <taxon>Streptophyta</taxon>
        <taxon>Embryophyta</taxon>
        <taxon>Tracheophyta</taxon>
        <taxon>Spermatophyta</taxon>
        <taxon>Magnoliopsida</taxon>
        <taxon>Liliopsida</taxon>
        <taxon>Araceae</taxon>
        <taxon>Aroideae</taxon>
        <taxon>Colocasieae</taxon>
        <taxon>Colocasia</taxon>
    </lineage>
</organism>
<feature type="signal peptide" evidence="3">
    <location>
        <begin position="1"/>
        <end position="25"/>
    </location>
</feature>
<accession>A0A843WMJ2</accession>
<dbReference type="PANTHER" id="PTHR21600">
    <property type="entry name" value="MITOCHONDRIAL RNA PSEUDOURIDINE SYNTHASE"/>
    <property type="match status" value="1"/>
</dbReference>
<dbReference type="Proteomes" id="UP000652761">
    <property type="component" value="Unassembled WGS sequence"/>
</dbReference>
<dbReference type="GO" id="GO:0000455">
    <property type="term" value="P:enzyme-directed rRNA pseudouridine synthesis"/>
    <property type="evidence" value="ECO:0007669"/>
    <property type="project" value="TreeGrafter"/>
</dbReference>
<dbReference type="OrthoDB" id="428658at2759"/>
<sequence>MTFFFSLCSFTVLVICYFTVQVVLANGKSERIMVANSEGDTSSQHAVTEYRVIGSIHERVDQLRVHCAEVLGTPIVGDFKYGWSGHRKWRPLSPPEPSRKMANVSNITSLFGLDLEGGSIMDQRPRLHLHCRQMILPNISVFLQQTQSSTVSHDFSKLESLELVAPLPSHMQKSWDGLNYSTEMIKTSGNTLAE</sequence>
<keyword evidence="3" id="KW-0732">Signal</keyword>
<evidence type="ECO:0000256" key="2">
    <source>
        <dbReference type="ARBA" id="ARBA00023235"/>
    </source>
</evidence>
<dbReference type="InterPro" id="IPR050188">
    <property type="entry name" value="RluA_PseudoU_synthase"/>
</dbReference>
<evidence type="ECO:0000313" key="5">
    <source>
        <dbReference type="Proteomes" id="UP000652761"/>
    </source>
</evidence>
<dbReference type="Gene3D" id="3.30.2350.10">
    <property type="entry name" value="Pseudouridine synthase"/>
    <property type="match status" value="1"/>
</dbReference>
<dbReference type="InterPro" id="IPR020103">
    <property type="entry name" value="PsdUridine_synth_cat_dom_sf"/>
</dbReference>
<reference evidence="4" key="1">
    <citation type="submission" date="2017-07" db="EMBL/GenBank/DDBJ databases">
        <title>Taro Niue Genome Assembly and Annotation.</title>
        <authorList>
            <person name="Atibalentja N."/>
            <person name="Keating K."/>
            <person name="Fields C.J."/>
        </authorList>
    </citation>
    <scope>NUCLEOTIDE SEQUENCE</scope>
    <source>
        <strain evidence="4">Niue_2</strain>
        <tissue evidence="4">Leaf</tissue>
    </source>
</reference>
<dbReference type="AlphaFoldDB" id="A0A843WMJ2"/>
<keyword evidence="5" id="KW-1185">Reference proteome</keyword>
<comment type="similarity">
    <text evidence="1">Belongs to the pseudouridine synthase RluA family.</text>
</comment>
<proteinExistence type="inferred from homology"/>
<dbReference type="SUPFAM" id="SSF55120">
    <property type="entry name" value="Pseudouridine synthase"/>
    <property type="match status" value="1"/>
</dbReference>